<dbReference type="Proteomes" id="UP000039046">
    <property type="component" value="Unassembled WGS sequence"/>
</dbReference>
<evidence type="ECO:0000313" key="3">
    <source>
        <dbReference type="EMBL" id="CEJ89170.1"/>
    </source>
</evidence>
<sequence length="481" mass="53855">MVNVPGRSKGCATCRRRKIKCDQTFPQCVKCTRIGEICPGPRTEAFFVHTTASKENSQANSSQLITKRDAGQYLALPDARTVHACRADAFDQLFLCHFIESFGNFKSKNGPDADWLALLPVIFRQSSDGLSKHAIRSTTMVTYGTWARDASIRSDAYQWYGKALASFSNLLSLKQTNRQLRLESAICSAVMMIHFETWANTTEKSWHQHVQGAASLLEEMGAKNCQVGFLHGVFRHLRMQVFIVAMECELRLLLASPEWMTVPFQHHPKEAFDELIDVLFSTQKNLKAADGLRQVADDSSYTTTRLELIDDVAETHHLLEQWRKRHYTTTGLETVRSIVRQYDAPLPFDCQNVLSHEQTWLVPAAALMALEDVATMINVTLLRATSGSDIIEKDDLALGWDILRASYFVRAVPGASKDMGPMMLLPPLKIASIWSTDDNVRKLAQAELEHDPTTKGALGNLAQQDAGFFASLATHLRRSGH</sequence>
<proteinExistence type="predicted"/>
<dbReference type="InterPro" id="IPR053178">
    <property type="entry name" value="Osmoadaptation_assoc"/>
</dbReference>
<evidence type="ECO:0000259" key="2">
    <source>
        <dbReference type="PROSITE" id="PS50048"/>
    </source>
</evidence>
<dbReference type="PANTHER" id="PTHR38111:SF2">
    <property type="entry name" value="FINGER DOMAIN PROTEIN, PUTATIVE (AFU_ORTHOLOGUE AFUA_1G01560)-RELATED"/>
    <property type="match status" value="1"/>
</dbReference>
<keyword evidence="4" id="KW-1185">Reference proteome</keyword>
<dbReference type="Pfam" id="PF11951">
    <property type="entry name" value="Fungal_trans_2"/>
    <property type="match status" value="1"/>
</dbReference>
<dbReference type="HOGENOM" id="CLU_043567_1_0_1"/>
<dbReference type="PROSITE" id="PS00463">
    <property type="entry name" value="ZN2_CY6_FUNGAL_1"/>
    <property type="match status" value="1"/>
</dbReference>
<reference evidence="3 4" key="1">
    <citation type="journal article" date="2015" name="Genome Announc.">
        <title>Draft Genome Sequence and Gene Annotation of the Entomopathogenic Fungus Verticillium hemipterigenum.</title>
        <authorList>
            <person name="Horn F."/>
            <person name="Habel A."/>
            <person name="Scharf D.H."/>
            <person name="Dworschak J."/>
            <person name="Brakhage A.A."/>
            <person name="Guthke R."/>
            <person name="Hertweck C."/>
            <person name="Linde J."/>
        </authorList>
    </citation>
    <scope>NUCLEOTIDE SEQUENCE [LARGE SCALE GENOMIC DNA]</scope>
</reference>
<dbReference type="InterPro" id="IPR021858">
    <property type="entry name" value="Fun_TF"/>
</dbReference>
<dbReference type="SMART" id="SM00066">
    <property type="entry name" value="GAL4"/>
    <property type="match status" value="1"/>
</dbReference>
<dbReference type="Gene3D" id="4.10.240.10">
    <property type="entry name" value="Zn(2)-C6 fungal-type DNA-binding domain"/>
    <property type="match status" value="1"/>
</dbReference>
<dbReference type="CDD" id="cd00067">
    <property type="entry name" value="GAL4"/>
    <property type="match status" value="1"/>
</dbReference>
<dbReference type="STRING" id="1531966.A0A0A1TFQ5"/>
<accession>A0A0A1TFQ5</accession>
<dbReference type="OrthoDB" id="4960244at2759"/>
<dbReference type="InterPro" id="IPR036864">
    <property type="entry name" value="Zn2-C6_fun-type_DNA-bd_sf"/>
</dbReference>
<dbReference type="InterPro" id="IPR001138">
    <property type="entry name" value="Zn2Cys6_DnaBD"/>
</dbReference>
<organism evidence="3 4">
    <name type="scientific">[Torrubiella] hemipterigena</name>
    <dbReference type="NCBI Taxonomy" id="1531966"/>
    <lineage>
        <taxon>Eukaryota</taxon>
        <taxon>Fungi</taxon>
        <taxon>Dikarya</taxon>
        <taxon>Ascomycota</taxon>
        <taxon>Pezizomycotina</taxon>
        <taxon>Sordariomycetes</taxon>
        <taxon>Hypocreomycetidae</taxon>
        <taxon>Hypocreales</taxon>
        <taxon>Clavicipitaceae</taxon>
        <taxon>Clavicipitaceae incertae sedis</taxon>
        <taxon>'Torrubiella' clade</taxon>
    </lineage>
</organism>
<gene>
    <name evidence="3" type="ORF">VHEMI05029</name>
</gene>
<dbReference type="GO" id="GO:0000981">
    <property type="term" value="F:DNA-binding transcription factor activity, RNA polymerase II-specific"/>
    <property type="evidence" value="ECO:0007669"/>
    <property type="project" value="InterPro"/>
</dbReference>
<keyword evidence="1" id="KW-0539">Nucleus</keyword>
<dbReference type="SUPFAM" id="SSF57701">
    <property type="entry name" value="Zn2/Cys6 DNA-binding domain"/>
    <property type="match status" value="1"/>
</dbReference>
<dbReference type="GO" id="GO:0008270">
    <property type="term" value="F:zinc ion binding"/>
    <property type="evidence" value="ECO:0007669"/>
    <property type="project" value="InterPro"/>
</dbReference>
<dbReference type="PROSITE" id="PS50048">
    <property type="entry name" value="ZN2_CY6_FUNGAL_2"/>
    <property type="match status" value="1"/>
</dbReference>
<dbReference type="EMBL" id="CDHN01000002">
    <property type="protein sequence ID" value="CEJ89170.1"/>
    <property type="molecule type" value="Genomic_DNA"/>
</dbReference>
<name>A0A0A1TFQ5_9HYPO</name>
<dbReference type="PANTHER" id="PTHR38111">
    <property type="entry name" value="ZN(2)-C6 FUNGAL-TYPE DOMAIN-CONTAINING PROTEIN-RELATED"/>
    <property type="match status" value="1"/>
</dbReference>
<evidence type="ECO:0000256" key="1">
    <source>
        <dbReference type="ARBA" id="ARBA00023242"/>
    </source>
</evidence>
<protein>
    <recommendedName>
        <fullName evidence="2">Zn(2)-C6 fungal-type domain-containing protein</fullName>
    </recommendedName>
</protein>
<feature type="domain" description="Zn(2)-C6 fungal-type" evidence="2">
    <location>
        <begin position="10"/>
        <end position="38"/>
    </location>
</feature>
<dbReference type="AlphaFoldDB" id="A0A0A1TFQ5"/>
<evidence type="ECO:0000313" key="4">
    <source>
        <dbReference type="Proteomes" id="UP000039046"/>
    </source>
</evidence>
<dbReference type="Pfam" id="PF00172">
    <property type="entry name" value="Zn_clus"/>
    <property type="match status" value="1"/>
</dbReference>